<keyword evidence="3" id="KW-0963">Cytoplasm</keyword>
<dbReference type="GO" id="GO:0005869">
    <property type="term" value="C:dynactin complex"/>
    <property type="evidence" value="ECO:0007669"/>
    <property type="project" value="InterPro"/>
</dbReference>
<dbReference type="GO" id="GO:0005737">
    <property type="term" value="C:cytoplasm"/>
    <property type="evidence" value="ECO:0007669"/>
    <property type="project" value="UniProtKB-SubCell"/>
</dbReference>
<dbReference type="InterPro" id="IPR028133">
    <property type="entry name" value="Dynamitin"/>
</dbReference>
<organism evidence="6 7">
    <name type="scientific">Hypsibius exemplaris</name>
    <name type="common">Freshwater tardigrade</name>
    <dbReference type="NCBI Taxonomy" id="2072580"/>
    <lineage>
        <taxon>Eukaryota</taxon>
        <taxon>Metazoa</taxon>
        <taxon>Ecdysozoa</taxon>
        <taxon>Tardigrada</taxon>
        <taxon>Eutardigrada</taxon>
        <taxon>Parachela</taxon>
        <taxon>Hypsibioidea</taxon>
        <taxon>Hypsibiidae</taxon>
        <taxon>Hypsibius</taxon>
    </lineage>
</organism>
<feature type="compositionally biased region" description="Basic and acidic residues" evidence="5">
    <location>
        <begin position="162"/>
        <end position="174"/>
    </location>
</feature>
<evidence type="ECO:0000256" key="5">
    <source>
        <dbReference type="SAM" id="MobiDB-lite"/>
    </source>
</evidence>
<dbReference type="GO" id="GO:0007017">
    <property type="term" value="P:microtubule-based process"/>
    <property type="evidence" value="ECO:0007669"/>
    <property type="project" value="InterPro"/>
</dbReference>
<comment type="caution">
    <text evidence="6">The sequence shown here is derived from an EMBL/GenBank/DDBJ whole genome shotgun (WGS) entry which is preliminary data.</text>
</comment>
<proteinExistence type="inferred from homology"/>
<reference evidence="7" key="1">
    <citation type="submission" date="2017-01" db="EMBL/GenBank/DDBJ databases">
        <title>Comparative genomics of anhydrobiosis in the tardigrade Hypsibius dujardini.</title>
        <authorList>
            <person name="Yoshida Y."/>
            <person name="Koutsovoulos G."/>
            <person name="Laetsch D."/>
            <person name="Stevens L."/>
            <person name="Kumar S."/>
            <person name="Horikawa D."/>
            <person name="Ishino K."/>
            <person name="Komine S."/>
            <person name="Tomita M."/>
            <person name="Blaxter M."/>
            <person name="Arakawa K."/>
        </authorList>
    </citation>
    <scope>NUCLEOTIDE SEQUENCE [LARGE SCALE GENOMIC DNA]</scope>
    <source>
        <strain evidence="7">Z151</strain>
    </source>
</reference>
<evidence type="ECO:0000313" key="6">
    <source>
        <dbReference type="EMBL" id="OQV15460.1"/>
    </source>
</evidence>
<dbReference type="PANTHER" id="PTHR15346">
    <property type="entry name" value="DYNACTIN SUBUNIT"/>
    <property type="match status" value="1"/>
</dbReference>
<dbReference type="OrthoDB" id="4977at2759"/>
<dbReference type="Pfam" id="PF04912">
    <property type="entry name" value="Dynamitin"/>
    <property type="match status" value="1"/>
</dbReference>
<feature type="region of interest" description="Disordered" evidence="5">
    <location>
        <begin position="160"/>
        <end position="183"/>
    </location>
</feature>
<evidence type="ECO:0000256" key="2">
    <source>
        <dbReference type="ARBA" id="ARBA00006176"/>
    </source>
</evidence>
<evidence type="ECO:0000313" key="7">
    <source>
        <dbReference type="Proteomes" id="UP000192578"/>
    </source>
</evidence>
<sequence>MASKFAGLPGIAQDEPDVYETTGIRPSGERQQEALYDISENEDIDRLRINASEAFAQFKGKKLAANSADFSDSVSKIGLSGYRTANEQFESSGNGLADETLQGRYDLIQRSIRSLEADHRFLAAQQQRQDSFLPQNATDFTSKIDELKCHLSKVNNAVSTFKPREQDSSGDHSQKAVSTTPADVNVDPDLARAVAMEQRIRQLEQAFGTDKDFEILVGDASSNLMATVTMLKNQMSLLDKDNLDHIESRMQTFLPKLNQALEKKAHSTDSELDKKVTEAYALLKRWEETMNTLPAVVDRLVALRAVHAQASRFVQLQEEVEALQQQLLAKVSIMEGNIKLSEESFAQNMTVIKKSMDHLESKLKGAKQ</sequence>
<accession>A0A1W0WJR5</accession>
<gene>
    <name evidence="6" type="ORF">BV898_10335</name>
</gene>
<comment type="subcellular location">
    <subcellularLocation>
        <location evidence="1">Cytoplasm</location>
    </subcellularLocation>
</comment>
<feature type="region of interest" description="Disordered" evidence="5">
    <location>
        <begin position="1"/>
        <end position="30"/>
    </location>
</feature>
<name>A0A1W0WJR5_HYPEX</name>
<dbReference type="AlphaFoldDB" id="A0A1W0WJR5"/>
<keyword evidence="7" id="KW-1185">Reference proteome</keyword>
<evidence type="ECO:0000256" key="1">
    <source>
        <dbReference type="ARBA" id="ARBA00004496"/>
    </source>
</evidence>
<protein>
    <submittedName>
        <fullName evidence="6">Dynactin subunit 2</fullName>
    </submittedName>
</protein>
<dbReference type="Proteomes" id="UP000192578">
    <property type="component" value="Unassembled WGS sequence"/>
</dbReference>
<keyword evidence="4" id="KW-0243">Dynein</keyword>
<dbReference type="GO" id="GO:0030286">
    <property type="term" value="C:dynein complex"/>
    <property type="evidence" value="ECO:0007669"/>
    <property type="project" value="UniProtKB-KW"/>
</dbReference>
<dbReference type="EMBL" id="MTYJ01000088">
    <property type="protein sequence ID" value="OQV15460.1"/>
    <property type="molecule type" value="Genomic_DNA"/>
</dbReference>
<evidence type="ECO:0000256" key="3">
    <source>
        <dbReference type="ARBA" id="ARBA00022490"/>
    </source>
</evidence>
<comment type="similarity">
    <text evidence="2">Belongs to the dynactin subunit 2 family.</text>
</comment>
<evidence type="ECO:0000256" key="4">
    <source>
        <dbReference type="ARBA" id="ARBA00023017"/>
    </source>
</evidence>